<evidence type="ECO:0000256" key="3">
    <source>
        <dbReference type="SAM" id="MobiDB-lite"/>
    </source>
</evidence>
<sequence>MVILVSALNDWKVDVSDGMLVSEMRAALARKIHDCASKSSSAAKSASTAASKPANMVSSKASSGPGLIMWHQIGSRSGLVRRLKAWLVVGKLLFLSFLAGKTEAFFYAQENGSQTPSSFAHHWLKPQRLRWPDHAKRLLLWADSGGGSLLRLNVSVAVLCERYACDLFLNPSYGTKAMCALDTFPHGQMAAKWSAFKQEYSRQHGGDLGIFPAISALRHIVEESLASKPAAAGWCRVGIVPGEPINRNKVLHDRLTECFQSKRSGGGLSERPQTQAAGVLDLVQRISPKKERCTGENCKRVFSVADKFCPSCGTPNAHFDGQELALTGSGKKPGWVKRESRLPLQIAAEPPPLPPPEEAPPAPSSSSGQPQTAEEEAEDETCDLDTKEGITGLLEHLFKHAEIKVSLNEFDRAVAQFCAHLTETKPGGMPLSRHFRNESLDKGLRSQVIREGNAGPKRTIRNGTRVLVRDLPEKVRKTSLQSAFGDFGNVVRIELMPEQRTAYIEYEEPCDAEDAAREMDGKMVEKSKVRTKLMDDRPRAAMDHAIRVQEACLAHLESRAAEHQQRIFGDGPTNSRGLHRSRSRQR</sequence>
<accession>A0ABP0K8N6</accession>
<proteinExistence type="predicted"/>
<feature type="region of interest" description="Disordered" evidence="3">
    <location>
        <begin position="43"/>
        <end position="63"/>
    </location>
</feature>
<dbReference type="SUPFAM" id="SSF54928">
    <property type="entry name" value="RNA-binding domain, RBD"/>
    <property type="match status" value="1"/>
</dbReference>
<dbReference type="PANTHER" id="PTHR15481">
    <property type="entry name" value="RIBONUCLEIC ACID BINDING PROTEIN S1"/>
    <property type="match status" value="1"/>
</dbReference>
<protein>
    <recommendedName>
        <fullName evidence="4">RRM domain-containing protein</fullName>
    </recommendedName>
</protein>
<dbReference type="Pfam" id="PF00076">
    <property type="entry name" value="RRM_1"/>
    <property type="match status" value="1"/>
</dbReference>
<feature type="region of interest" description="Disordered" evidence="3">
    <location>
        <begin position="563"/>
        <end position="586"/>
    </location>
</feature>
<feature type="domain" description="RRM" evidence="4">
    <location>
        <begin position="464"/>
        <end position="536"/>
    </location>
</feature>
<feature type="compositionally biased region" description="Pro residues" evidence="3">
    <location>
        <begin position="349"/>
        <end position="363"/>
    </location>
</feature>
<evidence type="ECO:0000313" key="6">
    <source>
        <dbReference type="Proteomes" id="UP001642484"/>
    </source>
</evidence>
<comment type="caution">
    <text evidence="5">The sequence shown here is derived from an EMBL/GenBank/DDBJ whole genome shotgun (WGS) entry which is preliminary data.</text>
</comment>
<dbReference type="SMART" id="SM00360">
    <property type="entry name" value="RRM"/>
    <property type="match status" value="1"/>
</dbReference>
<feature type="region of interest" description="Disordered" evidence="3">
    <location>
        <begin position="346"/>
        <end position="383"/>
    </location>
</feature>
<keyword evidence="6" id="KW-1185">Reference proteome</keyword>
<feature type="compositionally biased region" description="Basic residues" evidence="3">
    <location>
        <begin position="577"/>
        <end position="586"/>
    </location>
</feature>
<name>A0ABP0K8N6_9DINO</name>
<gene>
    <name evidence="5" type="ORF">CCMP2556_LOCUS15123</name>
</gene>
<dbReference type="CDD" id="cd00590">
    <property type="entry name" value="RRM_SF"/>
    <property type="match status" value="1"/>
</dbReference>
<feature type="compositionally biased region" description="Low complexity" evidence="3">
    <location>
        <begin position="43"/>
        <end position="54"/>
    </location>
</feature>
<dbReference type="InterPro" id="IPR035979">
    <property type="entry name" value="RBD_domain_sf"/>
</dbReference>
<evidence type="ECO:0000259" key="4">
    <source>
        <dbReference type="PROSITE" id="PS50102"/>
    </source>
</evidence>
<dbReference type="Gene3D" id="3.30.70.330">
    <property type="match status" value="1"/>
</dbReference>
<dbReference type="InterPro" id="IPR000504">
    <property type="entry name" value="RRM_dom"/>
</dbReference>
<evidence type="ECO:0000313" key="5">
    <source>
        <dbReference type="EMBL" id="CAK9023174.1"/>
    </source>
</evidence>
<dbReference type="PANTHER" id="PTHR15481:SF0">
    <property type="entry name" value="LD23870P-RELATED"/>
    <property type="match status" value="1"/>
</dbReference>
<dbReference type="Proteomes" id="UP001642484">
    <property type="component" value="Unassembled WGS sequence"/>
</dbReference>
<dbReference type="PROSITE" id="PS50102">
    <property type="entry name" value="RRM"/>
    <property type="match status" value="1"/>
</dbReference>
<keyword evidence="1 2" id="KW-0694">RNA-binding</keyword>
<dbReference type="InterPro" id="IPR012677">
    <property type="entry name" value="Nucleotide-bd_a/b_plait_sf"/>
</dbReference>
<reference evidence="5 6" key="1">
    <citation type="submission" date="2024-02" db="EMBL/GenBank/DDBJ databases">
        <authorList>
            <person name="Chen Y."/>
            <person name="Shah S."/>
            <person name="Dougan E. K."/>
            <person name="Thang M."/>
            <person name="Chan C."/>
        </authorList>
    </citation>
    <scope>NUCLEOTIDE SEQUENCE [LARGE SCALE GENOMIC DNA]</scope>
</reference>
<dbReference type="EMBL" id="CAXAMN010007869">
    <property type="protein sequence ID" value="CAK9023174.1"/>
    <property type="molecule type" value="Genomic_DNA"/>
</dbReference>
<organism evidence="5 6">
    <name type="scientific">Durusdinium trenchii</name>
    <dbReference type="NCBI Taxonomy" id="1381693"/>
    <lineage>
        <taxon>Eukaryota</taxon>
        <taxon>Sar</taxon>
        <taxon>Alveolata</taxon>
        <taxon>Dinophyceae</taxon>
        <taxon>Suessiales</taxon>
        <taxon>Symbiodiniaceae</taxon>
        <taxon>Durusdinium</taxon>
    </lineage>
</organism>
<evidence type="ECO:0000256" key="2">
    <source>
        <dbReference type="PROSITE-ProRule" id="PRU00176"/>
    </source>
</evidence>
<feature type="compositionally biased region" description="Acidic residues" evidence="3">
    <location>
        <begin position="373"/>
        <end position="383"/>
    </location>
</feature>
<evidence type="ECO:0000256" key="1">
    <source>
        <dbReference type="ARBA" id="ARBA00022884"/>
    </source>
</evidence>